<dbReference type="InterPro" id="IPR038607">
    <property type="entry name" value="PhoD-like_sf"/>
</dbReference>
<keyword evidence="2" id="KW-0812">Transmembrane</keyword>
<comment type="caution">
    <text evidence="4">The sequence shown here is derived from an EMBL/GenBank/DDBJ whole genome shotgun (WGS) entry which is preliminary data.</text>
</comment>
<protein>
    <recommendedName>
        <fullName evidence="3">PhoD-like phosphatase metallophosphatase domain-containing protein</fullName>
    </recommendedName>
</protein>
<evidence type="ECO:0000313" key="4">
    <source>
        <dbReference type="EMBL" id="KAG5481072.1"/>
    </source>
</evidence>
<dbReference type="PANTHER" id="PTHR33987:SF1">
    <property type="entry name" value="CALCINEURIN-LIKE METALLO-PHOSPHOESTERASE SUPERFAMILY PROTEIN"/>
    <property type="match status" value="1"/>
</dbReference>
<sequence>MRRRVVDTEVSTSHVDGTASTRRGRWWRRAFVGLLLLAIALAAIVYPLFIWMWAAADNLTGASAGDFAMSDAWLSSNENEEKWQRALLESSKLSLPPSHSVAMNQIVFVSCNRHDVSQLYWAYMAVAAQCEMLSRMNATAAPPCRRLYAGMPPRLHTISAAAPSGGLHGRAADKGDGAWPEEVPLGACGSVYDSPTARLQRLRHRRTPPPQLLLDETPPPAHRGAEPERFLRAAPSSAAHSAAVPVDALIWLGDIIYADKLADGEDRQSLLFYHVNTMVDVGRFWRIQRDAPEYNAFIDSCVASGNHLEWTRCSTGKTPPTAASKNPERAVELSSSPSSGARRNVWGTWDDHDMGKNDGGREYPNRNSTQRFFLDFFRAPPSDPRWRSEGVYEAYTTDFRVIVDDAKGWGTPMRLLMQQLYEHALCVLLLDVRSFRDRPNATHAGDMLGTEQWDWFEERLQNYATPTRNGQERCAMVLIGGGVQFILDEKPAESWAAFPRSRDRLLGLLRAYRVERVAFITGDVHMGELGADFTQHAIEEVLGYPIVEATSSGLTHSADMYLLPRLMPLLFPSPRRLGLYVGKNFGALRLSLDLRRLPLIRTYLTEVEASMAPGKASNESAARLPTPQWRREVRAAVEDVFNATFTIFSISNSGQPAYRLNFPLSMLTYARGASYREATVDAVHGTVRKTPRSSPVATREGDGKAAKSGRAHAPSSPQKFPLLLRNGTVTRIAHYSNTEPAPLITWSARQLQHYIFTGFSVPETLKLMMAVDILVIASALLLLMIRLYRCMQRPRGSPALLGKRISSGGKLLHSSPGTPPCAALVSRWWKKKAVD</sequence>
<dbReference type="GeneID" id="92516670"/>
<dbReference type="PANTHER" id="PTHR33987">
    <property type="entry name" value="CALCINEURIN-LIKE METALLO-PHOSPHOESTERASE SUPERFAMILY PROTEIN"/>
    <property type="match status" value="1"/>
</dbReference>
<reference evidence="5" key="1">
    <citation type="journal article" date="2021" name="Microbiol. Resour. Announc.">
        <title>LGAAP: Leishmaniinae Genome Assembly and Annotation Pipeline.</title>
        <authorList>
            <person name="Almutairi H."/>
            <person name="Urbaniak M.D."/>
            <person name="Bates M.D."/>
            <person name="Jariyapan N."/>
            <person name="Kwakye-Nuako G."/>
            <person name="Thomaz-Soccol V."/>
            <person name="Al-Salem W.S."/>
            <person name="Dillon R.J."/>
            <person name="Bates P.A."/>
            <person name="Gatherer D."/>
        </authorList>
    </citation>
    <scope>NUCLEOTIDE SEQUENCE [LARGE SCALE GENOMIC DNA]</scope>
</reference>
<dbReference type="InterPro" id="IPR029052">
    <property type="entry name" value="Metallo-depent_PP-like"/>
</dbReference>
<dbReference type="KEGG" id="lmat:92516670"/>
<dbReference type="RefSeq" id="XP_067179505.1">
    <property type="nucleotide sequence ID" value="XM_067324158.1"/>
</dbReference>
<evidence type="ECO:0000313" key="5">
    <source>
        <dbReference type="Proteomes" id="UP000673552"/>
    </source>
</evidence>
<organism evidence="4 5">
    <name type="scientific">Leishmania martiniquensis</name>
    <dbReference type="NCBI Taxonomy" id="1580590"/>
    <lineage>
        <taxon>Eukaryota</taxon>
        <taxon>Discoba</taxon>
        <taxon>Euglenozoa</taxon>
        <taxon>Kinetoplastea</taxon>
        <taxon>Metakinetoplastina</taxon>
        <taxon>Trypanosomatida</taxon>
        <taxon>Trypanosomatidae</taxon>
        <taxon>Leishmaniinae</taxon>
        <taxon>Leishmania</taxon>
    </lineage>
</organism>
<keyword evidence="2" id="KW-1133">Transmembrane helix</keyword>
<proteinExistence type="predicted"/>
<gene>
    <name evidence="4" type="ORF">LSCM1_06750</name>
</gene>
<dbReference type="Pfam" id="PF09423">
    <property type="entry name" value="PhoD"/>
    <property type="match status" value="1"/>
</dbReference>
<feature type="domain" description="PhoD-like phosphatase metallophosphatase" evidence="3">
    <location>
        <begin position="347"/>
        <end position="528"/>
    </location>
</feature>
<feature type="compositionally biased region" description="Polar residues" evidence="1">
    <location>
        <begin position="315"/>
        <end position="324"/>
    </location>
</feature>
<dbReference type="InterPro" id="IPR018946">
    <property type="entry name" value="PhoD-like_MPP"/>
</dbReference>
<feature type="region of interest" description="Disordered" evidence="1">
    <location>
        <begin position="688"/>
        <end position="717"/>
    </location>
</feature>
<dbReference type="Proteomes" id="UP000673552">
    <property type="component" value="Unassembled WGS sequence"/>
</dbReference>
<dbReference type="OrthoDB" id="10266805at2759"/>
<feature type="transmembrane region" description="Helical" evidence="2">
    <location>
        <begin position="30"/>
        <end position="54"/>
    </location>
</feature>
<evidence type="ECO:0000256" key="2">
    <source>
        <dbReference type="SAM" id="Phobius"/>
    </source>
</evidence>
<feature type="region of interest" description="Disordered" evidence="1">
    <location>
        <begin position="315"/>
        <end position="341"/>
    </location>
</feature>
<evidence type="ECO:0000259" key="3">
    <source>
        <dbReference type="Pfam" id="PF09423"/>
    </source>
</evidence>
<dbReference type="Gene3D" id="3.60.21.70">
    <property type="entry name" value="PhoD-like phosphatase"/>
    <property type="match status" value="1"/>
</dbReference>
<keyword evidence="2" id="KW-0472">Membrane</keyword>
<keyword evidence="5" id="KW-1185">Reference proteome</keyword>
<evidence type="ECO:0000256" key="1">
    <source>
        <dbReference type="SAM" id="MobiDB-lite"/>
    </source>
</evidence>
<accession>A0A836KPV0</accession>
<dbReference type="EMBL" id="JAFEUZ010000018">
    <property type="protein sequence ID" value="KAG5481072.1"/>
    <property type="molecule type" value="Genomic_DNA"/>
</dbReference>
<dbReference type="AlphaFoldDB" id="A0A836KPV0"/>
<dbReference type="CDD" id="cd07389">
    <property type="entry name" value="MPP_PhoD"/>
    <property type="match status" value="1"/>
</dbReference>
<feature type="transmembrane region" description="Helical" evidence="2">
    <location>
        <begin position="767"/>
        <end position="788"/>
    </location>
</feature>
<name>A0A836KPV0_9TRYP</name>
<dbReference type="SUPFAM" id="SSF56300">
    <property type="entry name" value="Metallo-dependent phosphatases"/>
    <property type="match status" value="1"/>
</dbReference>
<reference evidence="5" key="2">
    <citation type="journal article" date="2021" name="Sci. Data">
        <title>Chromosome-scale genome sequencing, assembly and annotation of six genomes from subfamily Leishmaniinae.</title>
        <authorList>
            <person name="Almutairi H."/>
            <person name="Urbaniak M.D."/>
            <person name="Bates M.D."/>
            <person name="Jariyapan N."/>
            <person name="Kwakye-Nuako G."/>
            <person name="Thomaz Soccol V."/>
            <person name="Al-Salem W.S."/>
            <person name="Dillon R.J."/>
            <person name="Bates P.A."/>
            <person name="Gatherer D."/>
        </authorList>
    </citation>
    <scope>NUCLEOTIDE SEQUENCE [LARGE SCALE GENOMIC DNA]</scope>
</reference>